<dbReference type="Proteomes" id="UP001164390">
    <property type="component" value="Chromosome"/>
</dbReference>
<dbReference type="PANTHER" id="PTHR42847:SF4">
    <property type="entry name" value="ALKANESULFONATE MONOOXYGENASE-RELATED"/>
    <property type="match status" value="1"/>
</dbReference>
<sequence>MSIKFHWYLPTSGDGRTLVGGGHDGLRAGETRHESAAQFRPPTFDYLAQVARATDALGYEAVLTPTGTACEDAFVTAAALSRETERLKFLVAFRPGLLSPTLAAQMASTFQRISGGRLLLNVVTGGEAEEQRRFGDHLDKAERYARCDEFLSVVRGAWSNAPYDFAGEHYRIEAAGTRDRPDPVPGVYFGGSSAEAGPVAARHADVYLTWGERTEAVAQKIEWMRGLARTQGRTLRFGIRLHTLSRDTAEQAWAHAQGWLDRLDPADVEKAQAVLARSESVGQQRMRELHGGRSYASAHDLEIAPNLWAGVGLVRSGAGTALVGSHEEVAERIAEYHDLGIDEFIMSGYPQVEEAYWFAEGVMPLLRRRGILGTPQGDERVLATA</sequence>
<dbReference type="RefSeq" id="WP_271635959.1">
    <property type="nucleotide sequence ID" value="NZ_CP094970.1"/>
</dbReference>
<organism evidence="6 7">
    <name type="scientific">Solicola gregarius</name>
    <dbReference type="NCBI Taxonomy" id="2908642"/>
    <lineage>
        <taxon>Bacteria</taxon>
        <taxon>Bacillati</taxon>
        <taxon>Actinomycetota</taxon>
        <taxon>Actinomycetes</taxon>
        <taxon>Propionibacteriales</taxon>
        <taxon>Nocardioidaceae</taxon>
        <taxon>Solicola</taxon>
    </lineage>
</organism>
<gene>
    <name evidence="6" type="ORF">L0C25_08045</name>
</gene>
<dbReference type="Gene3D" id="3.20.20.30">
    <property type="entry name" value="Luciferase-like domain"/>
    <property type="match status" value="1"/>
</dbReference>
<accession>A0AA46YN13</accession>
<keyword evidence="1" id="KW-0285">Flavoprotein</keyword>
<dbReference type="GO" id="GO:0046306">
    <property type="term" value="P:alkanesulfonate catabolic process"/>
    <property type="evidence" value="ECO:0007669"/>
    <property type="project" value="TreeGrafter"/>
</dbReference>
<keyword evidence="7" id="KW-1185">Reference proteome</keyword>
<evidence type="ECO:0000313" key="7">
    <source>
        <dbReference type="Proteomes" id="UP001164390"/>
    </source>
</evidence>
<dbReference type="InterPro" id="IPR036661">
    <property type="entry name" value="Luciferase-like_sf"/>
</dbReference>
<dbReference type="PANTHER" id="PTHR42847">
    <property type="entry name" value="ALKANESULFONATE MONOOXYGENASE"/>
    <property type="match status" value="1"/>
</dbReference>
<dbReference type="SUPFAM" id="SSF51679">
    <property type="entry name" value="Bacterial luciferase-like"/>
    <property type="match status" value="1"/>
</dbReference>
<dbReference type="InterPro" id="IPR050172">
    <property type="entry name" value="SsuD_RutA_monooxygenase"/>
</dbReference>
<name>A0AA46YN13_9ACTN</name>
<keyword evidence="2" id="KW-0288">FMN</keyword>
<evidence type="ECO:0000256" key="1">
    <source>
        <dbReference type="ARBA" id="ARBA00022630"/>
    </source>
</evidence>
<keyword evidence="3" id="KW-0560">Oxidoreductase</keyword>
<reference evidence="6" key="1">
    <citation type="submission" date="2022-01" db="EMBL/GenBank/DDBJ databases">
        <title>Nocardioidaceae gen. sp. A5X3R13.</title>
        <authorList>
            <person name="Lopez Marin M.A."/>
            <person name="Uhlik O."/>
        </authorList>
    </citation>
    <scope>NUCLEOTIDE SEQUENCE</scope>
    <source>
        <strain evidence="6">A5X3R13</strain>
    </source>
</reference>
<evidence type="ECO:0000256" key="2">
    <source>
        <dbReference type="ARBA" id="ARBA00022643"/>
    </source>
</evidence>
<proteinExistence type="predicted"/>
<evidence type="ECO:0000313" key="6">
    <source>
        <dbReference type="EMBL" id="UYM07016.1"/>
    </source>
</evidence>
<feature type="domain" description="Luciferase-like" evidence="5">
    <location>
        <begin position="31"/>
        <end position="343"/>
    </location>
</feature>
<dbReference type="Pfam" id="PF00296">
    <property type="entry name" value="Bac_luciferase"/>
    <property type="match status" value="1"/>
</dbReference>
<dbReference type="AlphaFoldDB" id="A0AA46YN13"/>
<evidence type="ECO:0000256" key="3">
    <source>
        <dbReference type="ARBA" id="ARBA00023002"/>
    </source>
</evidence>
<dbReference type="EMBL" id="CP094970">
    <property type="protein sequence ID" value="UYM07016.1"/>
    <property type="molecule type" value="Genomic_DNA"/>
</dbReference>
<keyword evidence="4" id="KW-0503">Monooxygenase</keyword>
<evidence type="ECO:0000256" key="4">
    <source>
        <dbReference type="ARBA" id="ARBA00023033"/>
    </source>
</evidence>
<dbReference type="CDD" id="cd01094">
    <property type="entry name" value="Alkanesulfonate_monoxygenase"/>
    <property type="match status" value="1"/>
</dbReference>
<dbReference type="InterPro" id="IPR011251">
    <property type="entry name" value="Luciferase-like_dom"/>
</dbReference>
<evidence type="ECO:0000259" key="5">
    <source>
        <dbReference type="Pfam" id="PF00296"/>
    </source>
</evidence>
<protein>
    <submittedName>
        <fullName evidence="6">LLM class flavin-dependent oxidoreductase</fullName>
    </submittedName>
</protein>
<dbReference type="KEGG" id="sgrg:L0C25_08045"/>
<dbReference type="GO" id="GO:0008726">
    <property type="term" value="F:alkanesulfonate monooxygenase activity"/>
    <property type="evidence" value="ECO:0007669"/>
    <property type="project" value="TreeGrafter"/>
</dbReference>